<feature type="transmembrane region" description="Helical" evidence="1">
    <location>
        <begin position="288"/>
        <end position="310"/>
    </location>
</feature>
<sequence>MTITVTTMTTETKVHHSFRKWFGVIWLLIEVNLIGGTIFGFPALFKILPQYGIYGDENNCSSSSSLINRTEIELKEFSCEAHQTRQYQNALTLGIILFEIPSVIIGLLIDRFGCRFVKLIAIIFHIIGWLALALVASGRDSFLYVHTSFSSLAGIIVLLTAYTSSDYFSKSRAFVSALFAGACTSATMWYSIFQILIDAKKITLQQLSYIWISFSVLMLISSFIFLDWKFPILNLPYQFDIKLEKKNIHSNIITNEDQSSNNSEIDKMKWYIRILKRQGVWHYLTSPLYLLVVLFLSILLLPGIFLAVTWYPWVYYITKQDTILTNKYTFAFNLSTISAILICPLNGFLLGFKADKSKKQKLLNISLMQTISWLINIVSCIVCMFAQKSMIIPALIINCFARATIVGGSQAVVATFFPSEYIGTLTGVMWTVVGSIVTVQYGLVKLTDDVSRSWRVSLLLCLSSSSSSLFYTNNISLILGMANDDDDDGSDISNYDIDLIDHSPFPNDCQNEVQGIEFLCQYFMHRYNACPTFLIGSLEEACQEAFSSIIIKERRPVLVYIHHDKNLLTNRFCWNILCSEMIIDYLLENYIVWPWDITFESNRNILIKIWNKIFPSQTSIDFSLEQCPMLIGIMRESLYKKDSSSTSEYEFTVLFKNETLTSTEETFSLKSILNELSIFKEECDDNEQALVSHGYLFIYFCLIFNRNC</sequence>
<gene>
    <name evidence="3" type="ORF">OTI717_LOCUS19739</name>
</gene>
<feature type="transmembrane region" description="Helical" evidence="1">
    <location>
        <begin position="421"/>
        <end position="444"/>
    </location>
</feature>
<dbReference type="Pfam" id="PF07690">
    <property type="entry name" value="MFS_1"/>
    <property type="match status" value="1"/>
</dbReference>
<dbReference type="Pfam" id="PF21021">
    <property type="entry name" value="FAF1"/>
    <property type="match status" value="1"/>
</dbReference>
<dbReference type="PANTHER" id="PTHR20765:SF1">
    <property type="entry name" value="EQUILIBRATIVE NUCLEOBASE TRANSPORTER 1"/>
    <property type="match status" value="1"/>
</dbReference>
<dbReference type="GO" id="GO:0022857">
    <property type="term" value="F:transmembrane transporter activity"/>
    <property type="evidence" value="ECO:0007669"/>
    <property type="project" value="InterPro"/>
</dbReference>
<feature type="transmembrane region" description="Helical" evidence="1">
    <location>
        <begin position="209"/>
        <end position="228"/>
    </location>
</feature>
<dbReference type="EMBL" id="CAJOAX010002922">
    <property type="protein sequence ID" value="CAF3826711.1"/>
    <property type="molecule type" value="Genomic_DNA"/>
</dbReference>
<name>A0A819D3B5_9BILA</name>
<dbReference type="AlphaFoldDB" id="A0A819D3B5"/>
<organism evidence="3 4">
    <name type="scientific">Rotaria sordida</name>
    <dbReference type="NCBI Taxonomy" id="392033"/>
    <lineage>
        <taxon>Eukaryota</taxon>
        <taxon>Metazoa</taxon>
        <taxon>Spiralia</taxon>
        <taxon>Gnathifera</taxon>
        <taxon>Rotifera</taxon>
        <taxon>Eurotatoria</taxon>
        <taxon>Bdelloidea</taxon>
        <taxon>Philodinida</taxon>
        <taxon>Philodinidae</taxon>
        <taxon>Rotaria</taxon>
    </lineage>
</organism>
<evidence type="ECO:0000259" key="2">
    <source>
        <dbReference type="SMART" id="SM00594"/>
    </source>
</evidence>
<dbReference type="Proteomes" id="UP000663823">
    <property type="component" value="Unassembled WGS sequence"/>
</dbReference>
<dbReference type="SUPFAM" id="SSF103473">
    <property type="entry name" value="MFS general substrate transporter"/>
    <property type="match status" value="1"/>
</dbReference>
<dbReference type="InterPro" id="IPR036259">
    <property type="entry name" value="MFS_trans_sf"/>
</dbReference>
<accession>A0A819D3B5</accession>
<dbReference type="SMART" id="SM00594">
    <property type="entry name" value="UAS"/>
    <property type="match status" value="1"/>
</dbReference>
<feature type="transmembrane region" description="Helical" evidence="1">
    <location>
        <begin position="90"/>
        <end position="109"/>
    </location>
</feature>
<feature type="transmembrane region" description="Helical" evidence="1">
    <location>
        <begin position="116"/>
        <end position="136"/>
    </location>
</feature>
<evidence type="ECO:0000313" key="3">
    <source>
        <dbReference type="EMBL" id="CAF3826711.1"/>
    </source>
</evidence>
<comment type="caution">
    <text evidence="3">The sequence shown here is derived from an EMBL/GenBank/DDBJ whole genome shotgun (WGS) entry which is preliminary data.</text>
</comment>
<feature type="transmembrane region" description="Helical" evidence="1">
    <location>
        <begin position="373"/>
        <end position="401"/>
    </location>
</feature>
<dbReference type="Gene3D" id="3.40.30.10">
    <property type="entry name" value="Glutaredoxin"/>
    <property type="match status" value="1"/>
</dbReference>
<evidence type="ECO:0000256" key="1">
    <source>
        <dbReference type="SAM" id="Phobius"/>
    </source>
</evidence>
<dbReference type="InterPro" id="IPR006577">
    <property type="entry name" value="UAS"/>
</dbReference>
<evidence type="ECO:0000313" key="4">
    <source>
        <dbReference type="Proteomes" id="UP000663823"/>
    </source>
</evidence>
<feature type="transmembrane region" description="Helical" evidence="1">
    <location>
        <begin position="21"/>
        <end position="45"/>
    </location>
</feature>
<dbReference type="PANTHER" id="PTHR20765">
    <property type="entry name" value="SOLUTE CARRIER FAMILY 43 MEMBER 3-RELATED"/>
    <property type="match status" value="1"/>
</dbReference>
<reference evidence="3" key="1">
    <citation type="submission" date="2021-02" db="EMBL/GenBank/DDBJ databases">
        <authorList>
            <person name="Nowell W R."/>
        </authorList>
    </citation>
    <scope>NUCLEOTIDE SEQUENCE</scope>
</reference>
<dbReference type="InterPro" id="IPR027197">
    <property type="entry name" value="SLC43A3"/>
</dbReference>
<dbReference type="InterPro" id="IPR011701">
    <property type="entry name" value="MFS"/>
</dbReference>
<feature type="domain" description="UAS" evidence="2">
    <location>
        <begin position="518"/>
        <end position="655"/>
    </location>
</feature>
<feature type="transmembrane region" description="Helical" evidence="1">
    <location>
        <begin position="142"/>
        <end position="162"/>
    </location>
</feature>
<keyword evidence="1" id="KW-1133">Transmembrane helix</keyword>
<dbReference type="Gene3D" id="1.20.1250.20">
    <property type="entry name" value="MFS general substrate transporter like domains"/>
    <property type="match status" value="1"/>
</dbReference>
<dbReference type="InterPro" id="IPR049483">
    <property type="entry name" value="FAF1_2-like_UAS"/>
</dbReference>
<dbReference type="SUPFAM" id="SSF52833">
    <property type="entry name" value="Thioredoxin-like"/>
    <property type="match status" value="1"/>
</dbReference>
<feature type="transmembrane region" description="Helical" evidence="1">
    <location>
        <begin position="174"/>
        <end position="197"/>
    </location>
</feature>
<keyword evidence="1" id="KW-0472">Membrane</keyword>
<keyword evidence="1" id="KW-0812">Transmembrane</keyword>
<proteinExistence type="predicted"/>
<feature type="transmembrane region" description="Helical" evidence="1">
    <location>
        <begin position="330"/>
        <end position="352"/>
    </location>
</feature>
<protein>
    <recommendedName>
        <fullName evidence="2">UAS domain-containing protein</fullName>
    </recommendedName>
</protein>
<dbReference type="InterPro" id="IPR036249">
    <property type="entry name" value="Thioredoxin-like_sf"/>
</dbReference>